<evidence type="ECO:0000256" key="1">
    <source>
        <dbReference type="SAM" id="SignalP"/>
    </source>
</evidence>
<dbReference type="PANTHER" id="PTHR43751">
    <property type="entry name" value="SULFATASE"/>
    <property type="match status" value="1"/>
</dbReference>
<proteinExistence type="predicted"/>
<feature type="chain" id="PRO_5037977437" evidence="1">
    <location>
        <begin position="22"/>
        <end position="692"/>
    </location>
</feature>
<feature type="domain" description="PA14" evidence="2">
    <location>
        <begin position="548"/>
        <end position="685"/>
    </location>
</feature>
<dbReference type="InterPro" id="IPR000917">
    <property type="entry name" value="Sulfatase_N"/>
</dbReference>
<accession>A0A918IWC5</accession>
<dbReference type="RefSeq" id="WP_051315745.1">
    <property type="nucleotide sequence ID" value="NZ_BMWP01000012.1"/>
</dbReference>
<dbReference type="AlphaFoldDB" id="A0A918IWC5"/>
<reference evidence="3" key="2">
    <citation type="submission" date="2020-09" db="EMBL/GenBank/DDBJ databases">
        <authorList>
            <person name="Sun Q."/>
            <person name="Kim S."/>
        </authorList>
    </citation>
    <scope>NUCLEOTIDE SEQUENCE</scope>
    <source>
        <strain evidence="3">KCTC 12113</strain>
    </source>
</reference>
<dbReference type="PANTHER" id="PTHR43751:SF3">
    <property type="entry name" value="SULFATASE N-TERMINAL DOMAIN-CONTAINING PROTEIN"/>
    <property type="match status" value="1"/>
</dbReference>
<comment type="caution">
    <text evidence="3">The sequence shown here is derived from an EMBL/GenBank/DDBJ whole genome shotgun (WGS) entry which is preliminary data.</text>
</comment>
<evidence type="ECO:0000313" key="3">
    <source>
        <dbReference type="EMBL" id="GGW35851.1"/>
    </source>
</evidence>
<dbReference type="InterPro" id="IPR052701">
    <property type="entry name" value="GAG_Ulvan_Degrading_Sulfatases"/>
</dbReference>
<gene>
    <name evidence="3" type="ORF">GCM10007383_21150</name>
</gene>
<dbReference type="Gene3D" id="3.90.182.10">
    <property type="entry name" value="Toxin - Anthrax Protective Antigen,domain 1"/>
    <property type="match status" value="1"/>
</dbReference>
<dbReference type="Pfam" id="PF07691">
    <property type="entry name" value="PA14"/>
    <property type="match status" value="1"/>
</dbReference>
<name>A0A918IWC5_9FLAO</name>
<keyword evidence="4" id="KW-1185">Reference proteome</keyword>
<dbReference type="Gene3D" id="3.40.720.10">
    <property type="entry name" value="Alkaline Phosphatase, subunit A"/>
    <property type="match status" value="1"/>
</dbReference>
<dbReference type="InterPro" id="IPR017850">
    <property type="entry name" value="Alkaline_phosphatase_core_sf"/>
</dbReference>
<dbReference type="SMART" id="SM00758">
    <property type="entry name" value="PA14"/>
    <property type="match status" value="1"/>
</dbReference>
<reference evidence="3" key="1">
    <citation type="journal article" date="2014" name="Int. J. Syst. Evol. Microbiol.">
        <title>Complete genome sequence of Corynebacterium casei LMG S-19264T (=DSM 44701T), isolated from a smear-ripened cheese.</title>
        <authorList>
            <consortium name="US DOE Joint Genome Institute (JGI-PGF)"/>
            <person name="Walter F."/>
            <person name="Albersmeier A."/>
            <person name="Kalinowski J."/>
            <person name="Ruckert C."/>
        </authorList>
    </citation>
    <scope>NUCLEOTIDE SEQUENCE</scope>
    <source>
        <strain evidence="3">KCTC 12113</strain>
    </source>
</reference>
<dbReference type="SUPFAM" id="SSF56988">
    <property type="entry name" value="Anthrax protective antigen"/>
    <property type="match status" value="1"/>
</dbReference>
<dbReference type="Gene3D" id="3.30.1120.10">
    <property type="match status" value="1"/>
</dbReference>
<dbReference type="EMBL" id="BMWP01000012">
    <property type="protein sequence ID" value="GGW35851.1"/>
    <property type="molecule type" value="Genomic_DNA"/>
</dbReference>
<dbReference type="Pfam" id="PF00884">
    <property type="entry name" value="Sulfatase"/>
    <property type="match status" value="1"/>
</dbReference>
<sequence>MRYQRVKSFILLYITSLFLSAQNGNKDYTDNPGNNRGPNIIFIYVDDLGYGDLGSFWQNQISGDRKMVTPYLDAMANEGAMMTHHYTAAPVCAPARASLIEGLHQGHSSVRDNQFDAPIKEGLTMPEMLRKSGYRTMHVGKAGLAGRRGSTEPDPKSLEAHPLKRGFDQFYGYLYHIQGHQHYPQNGTTPQRAYFTNGYDNILENTELTYSTDVFTAKSKKWIIEHESTRPDQPFFLYLAYDAPHAALQIPTQEYPKGGGVNGGLQWTGQSSTTPWINTASGTRDSYIHPDYVNKDWSEGDKRHASMIRRLDNAVGDIIQLLKDLDIDEETLIVFTSDNGPHHEVGSGGQFAQNPEFFQSYANLNGIKRDLWEGGIRMPTICRYPGIIPESSIVTYPSGQWDWLATFADVAKAAIPVYTDGVSLMPFLTQQSDNKINDKRYLYGEYFNNSETPSYADFEISKRGRKRGQMQFIRIGDYKGVRYNIESHNSTPFEIYNVVTDERERVNLASSMPELHQEMLDKVLQLRKGAPIKRPYDLELIPAVKLSSTTNGLNKRVFSGVYNWVPNFELLAPNQISISSGINSDTGGKTSEVGLFYSGYIKIPKDGAYTIHLESASNCHVMLHDIHLLDNDFNYSAGEISEKVNLEEGFHPIRIYYQQNDNITPFISLKMEGPGMVKATIPDSMFFIKATP</sequence>
<feature type="signal peptide" evidence="1">
    <location>
        <begin position="1"/>
        <end position="21"/>
    </location>
</feature>
<protein>
    <submittedName>
        <fullName evidence="3">N-acetylgalactosamine-6-sulfatase</fullName>
    </submittedName>
</protein>
<dbReference type="PROSITE" id="PS51820">
    <property type="entry name" value="PA14"/>
    <property type="match status" value="1"/>
</dbReference>
<evidence type="ECO:0000259" key="2">
    <source>
        <dbReference type="PROSITE" id="PS51820"/>
    </source>
</evidence>
<keyword evidence="1" id="KW-0732">Signal</keyword>
<dbReference type="InterPro" id="IPR011658">
    <property type="entry name" value="PA14_dom"/>
</dbReference>
<organism evidence="3 4">
    <name type="scientific">Arenibacter certesii</name>
    <dbReference type="NCBI Taxonomy" id="228955"/>
    <lineage>
        <taxon>Bacteria</taxon>
        <taxon>Pseudomonadati</taxon>
        <taxon>Bacteroidota</taxon>
        <taxon>Flavobacteriia</taxon>
        <taxon>Flavobacteriales</taxon>
        <taxon>Flavobacteriaceae</taxon>
        <taxon>Arenibacter</taxon>
    </lineage>
</organism>
<evidence type="ECO:0000313" key="4">
    <source>
        <dbReference type="Proteomes" id="UP000634668"/>
    </source>
</evidence>
<dbReference type="Proteomes" id="UP000634668">
    <property type="component" value="Unassembled WGS sequence"/>
</dbReference>
<dbReference type="InterPro" id="IPR037524">
    <property type="entry name" value="PA14/GLEYA"/>
</dbReference>
<dbReference type="SUPFAM" id="SSF53649">
    <property type="entry name" value="Alkaline phosphatase-like"/>
    <property type="match status" value="1"/>
</dbReference>